<feature type="signal peptide" evidence="1">
    <location>
        <begin position="1"/>
        <end position="16"/>
    </location>
</feature>
<dbReference type="Gene3D" id="3.40.33.10">
    <property type="entry name" value="CAP"/>
    <property type="match status" value="1"/>
</dbReference>
<sequence>MPNVLCLLFVLGHVVADVPSQRERLDLLGFLVRLRKDVSPPASNMNLPRYSSKMEKLAADWVSRCLFRLPHPEEYPQFNGTGIMVLSGFGPILEYTMGITFSYESRNYDYDSNACRGACRNYKLMVWAATTEIGCARHQCISNNGPLDFKSLLACVFNNA</sequence>
<feature type="domain" description="SCP" evidence="2">
    <location>
        <begin position="22"/>
        <end position="159"/>
    </location>
</feature>
<protein>
    <submittedName>
        <fullName evidence="3">SCP domain-containing protein</fullName>
    </submittedName>
</protein>
<feature type="chain" id="PRO_5024444549" evidence="1">
    <location>
        <begin position="17"/>
        <end position="160"/>
    </location>
</feature>
<dbReference type="AlphaFoldDB" id="A0A5K3FEJ8"/>
<dbReference type="InterPro" id="IPR035940">
    <property type="entry name" value="CAP_sf"/>
</dbReference>
<organism evidence="3">
    <name type="scientific">Mesocestoides corti</name>
    <name type="common">Flatworm</name>
    <dbReference type="NCBI Taxonomy" id="53468"/>
    <lineage>
        <taxon>Eukaryota</taxon>
        <taxon>Metazoa</taxon>
        <taxon>Spiralia</taxon>
        <taxon>Lophotrochozoa</taxon>
        <taxon>Platyhelminthes</taxon>
        <taxon>Cestoda</taxon>
        <taxon>Eucestoda</taxon>
        <taxon>Cyclophyllidea</taxon>
        <taxon>Mesocestoididae</taxon>
        <taxon>Mesocestoides</taxon>
    </lineage>
</organism>
<name>A0A5K3FEJ8_MESCO</name>
<evidence type="ECO:0000256" key="1">
    <source>
        <dbReference type="SAM" id="SignalP"/>
    </source>
</evidence>
<evidence type="ECO:0000259" key="2">
    <source>
        <dbReference type="SMART" id="SM00198"/>
    </source>
</evidence>
<dbReference type="SUPFAM" id="SSF55797">
    <property type="entry name" value="PR-1-like"/>
    <property type="match status" value="1"/>
</dbReference>
<proteinExistence type="predicted"/>
<dbReference type="InterPro" id="IPR014044">
    <property type="entry name" value="CAP_dom"/>
</dbReference>
<reference evidence="3" key="1">
    <citation type="submission" date="2019-11" db="UniProtKB">
        <authorList>
            <consortium name="WormBaseParasite"/>
        </authorList>
    </citation>
    <scope>IDENTIFICATION</scope>
</reference>
<evidence type="ECO:0000313" key="3">
    <source>
        <dbReference type="WBParaSite" id="MCU_007717-RA"/>
    </source>
</evidence>
<accession>A0A5K3FEJ8</accession>
<dbReference type="WBParaSite" id="MCU_007717-RA">
    <property type="protein sequence ID" value="MCU_007717-RA"/>
    <property type="gene ID" value="MCU_007717"/>
</dbReference>
<dbReference type="Pfam" id="PF00188">
    <property type="entry name" value="CAP"/>
    <property type="match status" value="1"/>
</dbReference>
<dbReference type="SMART" id="SM00198">
    <property type="entry name" value="SCP"/>
    <property type="match status" value="1"/>
</dbReference>
<keyword evidence="1" id="KW-0732">Signal</keyword>